<dbReference type="PROSITE" id="PS51257">
    <property type="entry name" value="PROKAR_LIPOPROTEIN"/>
    <property type="match status" value="1"/>
</dbReference>
<dbReference type="PANTHER" id="PTHR22576">
    <property type="entry name" value="MUCOSA ASSOCIATED LYMPHOID TISSUE LYMPHOMA TRANSLOCATION PROTEIN 1/PARACASPASE"/>
    <property type="match status" value="1"/>
</dbReference>
<sequence>MSMFRYCFALLFCAVLACQALADEKRIALLIGNQDYPPEVGALTNTHQDVRTMEAALIDVGFETMPGFDLDEDGMEDAFDAFEARISEEADAGHEVIAFFYYSGHGAAAYEDREARNYLIPARESITAASHIFRKGVELEDVLSSLQSTQAKAVFVVSDACRNELKFAFSKSIADKGMTRVSQRPGMLVAFATAAGETTPDDGLFANTLAEEIRRPGQDAVVAFYQALAEVSDKRKSSSRPFMAPGKLPRGLCFAGCTSSPAHSGEPNEPTRKADYWFTEDTEYSLFQENAVLKATVNGLEYTIHEFGYGAPKVELLKDFNADGTLDAVISVHDGGNCCPAKYYFVADMGSGHFLVSEIEDIYAWDPPTAELHEGRWVARFVSLNESQNTEDFKQDIHLYSLKGDKPELVLKTFKREAAAVSELRSSMFEDNDDASEMQSLQFDFDDDGTVDTLTCGFWSRWGRLTACEVKLAGGDEPIAIETSCKRLGVLDARRNGLSMLVCDSDQVHAFDAKSDAYILLED</sequence>
<dbReference type="OrthoDB" id="7616061at2"/>
<gene>
    <name evidence="3" type="ORF">HY36_14050</name>
</gene>
<dbReference type="InterPro" id="IPR011600">
    <property type="entry name" value="Pept_C14_caspase"/>
</dbReference>
<dbReference type="PROSITE" id="PS50208">
    <property type="entry name" value="CASPASE_P20"/>
    <property type="match status" value="1"/>
</dbReference>
<dbReference type="PATRIC" id="fig|1280948.3.peg.1048"/>
<reference evidence="3 4" key="1">
    <citation type="journal article" date="2014" name="Antonie Van Leeuwenhoek">
        <title>Hyphomonas beringensis sp. nov. and Hyphomonas chukchiensis sp. nov., isolated from surface seawater of the Bering Sea and Chukchi Sea.</title>
        <authorList>
            <person name="Li C."/>
            <person name="Lai Q."/>
            <person name="Li G."/>
            <person name="Dong C."/>
            <person name="Wang J."/>
            <person name="Liao Y."/>
            <person name="Shao Z."/>
        </authorList>
    </citation>
    <scope>NUCLEOTIDE SEQUENCE [LARGE SCALE GENOMIC DNA]</scope>
    <source>
        <strain evidence="3 4">22II1-22F38</strain>
    </source>
</reference>
<dbReference type="GO" id="GO:0006508">
    <property type="term" value="P:proteolysis"/>
    <property type="evidence" value="ECO:0007669"/>
    <property type="project" value="InterPro"/>
</dbReference>
<dbReference type="InterPro" id="IPR029030">
    <property type="entry name" value="Caspase-like_dom_sf"/>
</dbReference>
<evidence type="ECO:0000313" key="3">
    <source>
        <dbReference type="EMBL" id="KCZ63611.1"/>
    </source>
</evidence>
<proteinExistence type="predicted"/>
<dbReference type="EMBL" id="AWFH01000005">
    <property type="protein sequence ID" value="KCZ63611.1"/>
    <property type="molecule type" value="Genomic_DNA"/>
</dbReference>
<feature type="chain" id="PRO_5001571053" description="Caspase family p20 domain-containing protein" evidence="1">
    <location>
        <begin position="23"/>
        <end position="523"/>
    </location>
</feature>
<name>A0A059E7D2_9PROT</name>
<feature type="signal peptide" evidence="1">
    <location>
        <begin position="1"/>
        <end position="22"/>
    </location>
</feature>
<keyword evidence="1" id="KW-0732">Signal</keyword>
<dbReference type="STRING" id="1280948.HY36_14050"/>
<dbReference type="AlphaFoldDB" id="A0A059E7D2"/>
<dbReference type="RefSeq" id="WP_035549462.1">
    <property type="nucleotide sequence ID" value="NZ_AWFH01000005.1"/>
</dbReference>
<protein>
    <recommendedName>
        <fullName evidence="2">Caspase family p20 domain-containing protein</fullName>
    </recommendedName>
</protein>
<dbReference type="InterPro" id="IPR001309">
    <property type="entry name" value="Pept_C14_p20"/>
</dbReference>
<dbReference type="Pfam" id="PF00656">
    <property type="entry name" value="Peptidase_C14"/>
    <property type="match status" value="1"/>
</dbReference>
<dbReference type="SUPFAM" id="SSF52129">
    <property type="entry name" value="Caspase-like"/>
    <property type="match status" value="1"/>
</dbReference>
<evidence type="ECO:0000313" key="4">
    <source>
        <dbReference type="Proteomes" id="UP000024547"/>
    </source>
</evidence>
<dbReference type="Proteomes" id="UP000024547">
    <property type="component" value="Unassembled WGS sequence"/>
</dbReference>
<evidence type="ECO:0000259" key="2">
    <source>
        <dbReference type="PROSITE" id="PS50208"/>
    </source>
</evidence>
<feature type="domain" description="Caspase family p20" evidence="2">
    <location>
        <begin position="24"/>
        <end position="106"/>
    </location>
</feature>
<comment type="caution">
    <text evidence="3">The sequence shown here is derived from an EMBL/GenBank/DDBJ whole genome shotgun (WGS) entry which is preliminary data.</text>
</comment>
<evidence type="ECO:0000256" key="1">
    <source>
        <dbReference type="SAM" id="SignalP"/>
    </source>
</evidence>
<dbReference type="InterPro" id="IPR052039">
    <property type="entry name" value="Caspase-related_regulators"/>
</dbReference>
<organism evidence="3 4">
    <name type="scientific">Hyphomonas atlantica</name>
    <dbReference type="NCBI Taxonomy" id="1280948"/>
    <lineage>
        <taxon>Bacteria</taxon>
        <taxon>Pseudomonadati</taxon>
        <taxon>Pseudomonadota</taxon>
        <taxon>Alphaproteobacteria</taxon>
        <taxon>Hyphomonadales</taxon>
        <taxon>Hyphomonadaceae</taxon>
        <taxon>Hyphomonas</taxon>
    </lineage>
</organism>
<dbReference type="Gene3D" id="3.40.50.1460">
    <property type="match status" value="1"/>
</dbReference>
<dbReference type="GO" id="GO:0004197">
    <property type="term" value="F:cysteine-type endopeptidase activity"/>
    <property type="evidence" value="ECO:0007669"/>
    <property type="project" value="InterPro"/>
</dbReference>
<dbReference type="PANTHER" id="PTHR22576:SF37">
    <property type="entry name" value="MUCOSA-ASSOCIATED LYMPHOID TISSUE LYMPHOMA TRANSLOCATION PROTEIN 1"/>
    <property type="match status" value="1"/>
</dbReference>
<accession>A0A059E7D2</accession>
<dbReference type="eggNOG" id="COG4249">
    <property type="taxonomic scope" value="Bacteria"/>
</dbReference>
<keyword evidence="4" id="KW-1185">Reference proteome</keyword>